<dbReference type="VEuPathDB" id="CryptoDB:Cvel_34435"/>
<gene>
    <name evidence="2" type="ORF">Cvel_34435</name>
</gene>
<organism evidence="2">
    <name type="scientific">Chromera velia CCMP2878</name>
    <dbReference type="NCBI Taxonomy" id="1169474"/>
    <lineage>
        <taxon>Eukaryota</taxon>
        <taxon>Sar</taxon>
        <taxon>Alveolata</taxon>
        <taxon>Colpodellida</taxon>
        <taxon>Chromeraceae</taxon>
        <taxon>Chromera</taxon>
    </lineage>
</organism>
<dbReference type="AlphaFoldDB" id="A0A0G4I0N7"/>
<evidence type="ECO:0000313" key="2">
    <source>
        <dbReference type="EMBL" id="CEM50424.1"/>
    </source>
</evidence>
<proteinExistence type="predicted"/>
<name>A0A0G4I0N7_9ALVE</name>
<feature type="compositionally biased region" description="Basic and acidic residues" evidence="1">
    <location>
        <begin position="127"/>
        <end position="139"/>
    </location>
</feature>
<reference evidence="2" key="1">
    <citation type="submission" date="2014-11" db="EMBL/GenBank/DDBJ databases">
        <authorList>
            <person name="Otto D Thomas"/>
            <person name="Naeem Raeece"/>
        </authorList>
    </citation>
    <scope>NUCLEOTIDE SEQUENCE</scope>
</reference>
<accession>A0A0G4I0N7</accession>
<feature type="non-terminal residue" evidence="2">
    <location>
        <position position="1"/>
    </location>
</feature>
<protein>
    <submittedName>
        <fullName evidence="2">Uncharacterized protein</fullName>
    </submittedName>
</protein>
<dbReference type="EMBL" id="CDMZ01004656">
    <property type="protein sequence ID" value="CEM50424.1"/>
    <property type="molecule type" value="Genomic_DNA"/>
</dbReference>
<evidence type="ECO:0000256" key="1">
    <source>
        <dbReference type="SAM" id="MobiDB-lite"/>
    </source>
</evidence>
<feature type="region of interest" description="Disordered" evidence="1">
    <location>
        <begin position="118"/>
        <end position="139"/>
    </location>
</feature>
<sequence>GVPLEKFEKSVLLLGEDGKPLMVRGTVTAFFEDSLSGMCVTGGGTEGEGHSGTPLVVLPQTKEEVGVLISVVEPRERARQLPPFARAPAGAKTFADLLAMDAAFVVWPARRIGSDRAFGSETADGEWGEREGVTGSGGERDVEIRVEIPVIGQGAGGAGPRH</sequence>